<dbReference type="EMBL" id="AOPY01001425">
    <property type="protein sequence ID" value="EPJ39307.1"/>
    <property type="molecule type" value="Genomic_DNA"/>
</dbReference>
<feature type="region of interest" description="Disordered" evidence="1">
    <location>
        <begin position="1"/>
        <end position="22"/>
    </location>
</feature>
<comment type="caution">
    <text evidence="2">The sequence shown here is derived from an EMBL/GenBank/DDBJ whole genome shotgun (WGS) entry which is preliminary data.</text>
</comment>
<evidence type="ECO:0000256" key="1">
    <source>
        <dbReference type="SAM" id="MobiDB-lite"/>
    </source>
</evidence>
<evidence type="ECO:0000313" key="2">
    <source>
        <dbReference type="EMBL" id="EPJ39307.1"/>
    </source>
</evidence>
<reference evidence="2 3" key="1">
    <citation type="submission" date="2013-02" db="EMBL/GenBank/DDBJ databases">
        <title>Draft Genome Sequence of Streptomyces afghaniensis, Which Produces Compounds of the Julimycin B-Complex.</title>
        <authorList>
            <person name="Gruening B.A."/>
            <person name="Praeg A."/>
            <person name="Erxleben A."/>
            <person name="Guenther S."/>
            <person name="Fiedler H.-P."/>
            <person name="Goodfellow M."/>
            <person name="Mueller M."/>
        </authorList>
    </citation>
    <scope>NUCLEOTIDE SEQUENCE [LARGE SCALE GENOMIC DNA]</scope>
    <source>
        <strain evidence="2 3">772</strain>
    </source>
</reference>
<keyword evidence="3" id="KW-1185">Reference proteome</keyword>
<dbReference type="Proteomes" id="UP000015001">
    <property type="component" value="Unassembled WGS sequence"/>
</dbReference>
<accession>S4MZF7</accession>
<dbReference type="HOGENOM" id="CLU_2865692_0_0_11"/>
<evidence type="ECO:0000313" key="3">
    <source>
        <dbReference type="Proteomes" id="UP000015001"/>
    </source>
</evidence>
<dbReference type="AlphaFoldDB" id="S4MZF7"/>
<proteinExistence type="predicted"/>
<gene>
    <name evidence="2" type="ORF">STAFG_3649</name>
</gene>
<sequence>MQARCRKTTPVGHDPTAPVKGELGLVSTHHGLLRRDAWVRQPRCVGAARSRGSAPDWCYGCGGG</sequence>
<dbReference type="PATRIC" id="fig|1283301.3.peg.3617"/>
<protein>
    <submittedName>
        <fullName evidence="2">Uncharacterized protein</fullName>
    </submittedName>
</protein>
<name>S4MZF7_9ACTN</name>
<organism evidence="2 3">
    <name type="scientific">Streptomyces afghaniensis 772</name>
    <dbReference type="NCBI Taxonomy" id="1283301"/>
    <lineage>
        <taxon>Bacteria</taxon>
        <taxon>Bacillati</taxon>
        <taxon>Actinomycetota</taxon>
        <taxon>Actinomycetes</taxon>
        <taxon>Kitasatosporales</taxon>
        <taxon>Streptomycetaceae</taxon>
        <taxon>Streptomyces</taxon>
    </lineage>
</organism>